<evidence type="ECO:0000256" key="7">
    <source>
        <dbReference type="ARBA" id="ARBA00022729"/>
    </source>
</evidence>
<feature type="repeat" description="Solcar" evidence="14">
    <location>
        <begin position="432"/>
        <end position="518"/>
    </location>
</feature>
<dbReference type="EMBL" id="OU015569">
    <property type="protein sequence ID" value="CAG5097122.1"/>
    <property type="molecule type" value="Genomic_DNA"/>
</dbReference>
<evidence type="ECO:0000256" key="17">
    <source>
        <dbReference type="SAM" id="Phobius"/>
    </source>
</evidence>
<keyword evidence="7 18" id="KW-0732">Signal</keyword>
<evidence type="ECO:0000256" key="16">
    <source>
        <dbReference type="SAM" id="MobiDB-lite"/>
    </source>
</evidence>
<dbReference type="PROSITE" id="PS50920">
    <property type="entry name" value="SOLCAR"/>
    <property type="match status" value="3"/>
</dbReference>
<evidence type="ECO:0000256" key="9">
    <source>
        <dbReference type="ARBA" id="ARBA00022982"/>
    </source>
</evidence>
<dbReference type="Pfam" id="PF00085">
    <property type="entry name" value="Thioredoxin"/>
    <property type="match status" value="1"/>
</dbReference>
<reference evidence="20 21" key="1">
    <citation type="submission" date="2021-04" db="EMBL/GenBank/DDBJ databases">
        <authorList>
            <person name="Bliznina A."/>
        </authorList>
    </citation>
    <scope>NUCLEOTIDE SEQUENCE [LARGE SCALE GENOMIC DNA]</scope>
</reference>
<dbReference type="SUPFAM" id="SSF103506">
    <property type="entry name" value="Mitochondrial carrier"/>
    <property type="match status" value="1"/>
</dbReference>
<evidence type="ECO:0000256" key="1">
    <source>
        <dbReference type="ARBA" id="ARBA00004115"/>
    </source>
</evidence>
<dbReference type="PROSITE" id="PS51352">
    <property type="entry name" value="THIOREDOXIN_2"/>
    <property type="match status" value="1"/>
</dbReference>
<protein>
    <submittedName>
        <fullName evidence="20">Oidioi.mRNA.OKI2018_I69.XSR.g14942.t1.cds</fullName>
    </submittedName>
</protein>
<evidence type="ECO:0000256" key="4">
    <source>
        <dbReference type="ARBA" id="ARBA00022448"/>
    </source>
</evidence>
<feature type="transmembrane region" description="Helical" evidence="17">
    <location>
        <begin position="165"/>
        <end position="186"/>
    </location>
</feature>
<dbReference type="InterPro" id="IPR018108">
    <property type="entry name" value="MCP_transmembrane"/>
</dbReference>
<dbReference type="PANTHER" id="PTHR46107">
    <property type="entry name" value="DUMPY: SHORTER THAN WILD-TYPE"/>
    <property type="match status" value="1"/>
</dbReference>
<evidence type="ECO:0000313" key="20">
    <source>
        <dbReference type="EMBL" id="CAG5097122.1"/>
    </source>
</evidence>
<dbReference type="PROSITE" id="PS00194">
    <property type="entry name" value="THIOREDOXIN_1"/>
    <property type="match status" value="1"/>
</dbReference>
<keyword evidence="9" id="KW-0249">Electron transport</keyword>
<evidence type="ECO:0000256" key="11">
    <source>
        <dbReference type="ARBA" id="ARBA00023136"/>
    </source>
</evidence>
<dbReference type="InterPro" id="IPR017937">
    <property type="entry name" value="Thioredoxin_CS"/>
</dbReference>
<evidence type="ECO:0000256" key="15">
    <source>
        <dbReference type="RuleBase" id="RU000488"/>
    </source>
</evidence>
<evidence type="ECO:0000256" key="8">
    <source>
        <dbReference type="ARBA" id="ARBA00022824"/>
    </source>
</evidence>
<feature type="region of interest" description="Disordered" evidence="16">
    <location>
        <begin position="194"/>
        <end position="218"/>
    </location>
</feature>
<keyword evidence="11 14" id="KW-0472">Membrane</keyword>
<comment type="subcellular location">
    <subcellularLocation>
        <location evidence="1">Endoplasmic reticulum membrane</location>
        <topology evidence="1">Single-pass type I membrane protein</topology>
    </subcellularLocation>
    <subcellularLocation>
        <location evidence="2">Membrane</location>
        <topology evidence="2">Multi-pass membrane protein</topology>
    </subcellularLocation>
</comment>
<feature type="signal peptide" evidence="18">
    <location>
        <begin position="1"/>
        <end position="21"/>
    </location>
</feature>
<dbReference type="Gene3D" id="1.50.40.10">
    <property type="entry name" value="Mitochondrial carrier domain"/>
    <property type="match status" value="1"/>
</dbReference>
<feature type="repeat" description="Solcar" evidence="14">
    <location>
        <begin position="242"/>
        <end position="327"/>
    </location>
</feature>
<proteinExistence type="inferred from homology"/>
<keyword evidence="6 14" id="KW-0812">Transmembrane</keyword>
<evidence type="ECO:0000256" key="13">
    <source>
        <dbReference type="ARBA" id="ARBA00023284"/>
    </source>
</evidence>
<accession>A0ABN7SGB1</accession>
<dbReference type="Gene3D" id="3.40.30.10">
    <property type="entry name" value="Glutaredoxin"/>
    <property type="match status" value="1"/>
</dbReference>
<keyword evidence="5" id="KW-0597">Phosphoprotein</keyword>
<organism evidence="20 21">
    <name type="scientific">Oikopleura dioica</name>
    <name type="common">Tunicate</name>
    <dbReference type="NCBI Taxonomy" id="34765"/>
    <lineage>
        <taxon>Eukaryota</taxon>
        <taxon>Metazoa</taxon>
        <taxon>Chordata</taxon>
        <taxon>Tunicata</taxon>
        <taxon>Appendicularia</taxon>
        <taxon>Copelata</taxon>
        <taxon>Oikopleuridae</taxon>
        <taxon>Oikopleura</taxon>
    </lineage>
</organism>
<evidence type="ECO:0000313" key="21">
    <source>
        <dbReference type="Proteomes" id="UP001158576"/>
    </source>
</evidence>
<evidence type="ECO:0000256" key="5">
    <source>
        <dbReference type="ARBA" id="ARBA00022553"/>
    </source>
</evidence>
<dbReference type="InterPro" id="IPR013766">
    <property type="entry name" value="Thioredoxin_domain"/>
</dbReference>
<evidence type="ECO:0000256" key="10">
    <source>
        <dbReference type="ARBA" id="ARBA00022989"/>
    </source>
</evidence>
<evidence type="ECO:0000256" key="14">
    <source>
        <dbReference type="PROSITE-ProRule" id="PRU00282"/>
    </source>
</evidence>
<keyword evidence="4 15" id="KW-0813">Transport</keyword>
<keyword evidence="10 17" id="KW-1133">Transmembrane helix</keyword>
<evidence type="ECO:0000256" key="2">
    <source>
        <dbReference type="ARBA" id="ARBA00004141"/>
    </source>
</evidence>
<dbReference type="InterPro" id="IPR023395">
    <property type="entry name" value="MCP_dom_sf"/>
</dbReference>
<dbReference type="InterPro" id="IPR052454">
    <property type="entry name" value="TMX_domain-containing"/>
</dbReference>
<gene>
    <name evidence="20" type="ORF">OKIOD_LOCUS6500</name>
</gene>
<comment type="similarity">
    <text evidence="3 15">Belongs to the mitochondrial carrier (TC 2.A.29) family.</text>
</comment>
<dbReference type="PANTHER" id="PTHR46107:SF3">
    <property type="entry name" value="THIOREDOXIN DOMAIN-CONTAINING PROTEIN"/>
    <property type="match status" value="1"/>
</dbReference>
<feature type="chain" id="PRO_5046888986" evidence="18">
    <location>
        <begin position="22"/>
        <end position="528"/>
    </location>
</feature>
<keyword evidence="13" id="KW-0676">Redox-active center</keyword>
<evidence type="ECO:0000256" key="12">
    <source>
        <dbReference type="ARBA" id="ARBA00023157"/>
    </source>
</evidence>
<dbReference type="InterPro" id="IPR036249">
    <property type="entry name" value="Thioredoxin-like_sf"/>
</dbReference>
<keyword evidence="8" id="KW-0256">Endoplasmic reticulum</keyword>
<evidence type="ECO:0000256" key="6">
    <source>
        <dbReference type="ARBA" id="ARBA00022692"/>
    </source>
</evidence>
<dbReference type="SUPFAM" id="SSF52833">
    <property type="entry name" value="Thioredoxin-like"/>
    <property type="match status" value="1"/>
</dbReference>
<keyword evidence="12" id="KW-1015">Disulfide bond</keyword>
<dbReference type="Pfam" id="PF00153">
    <property type="entry name" value="Mito_carr"/>
    <property type="match status" value="3"/>
</dbReference>
<evidence type="ECO:0000259" key="19">
    <source>
        <dbReference type="PROSITE" id="PS51352"/>
    </source>
</evidence>
<feature type="domain" description="Thioredoxin" evidence="19">
    <location>
        <begin position="6"/>
        <end position="116"/>
    </location>
</feature>
<dbReference type="Proteomes" id="UP001158576">
    <property type="component" value="Chromosome XSR"/>
</dbReference>
<keyword evidence="21" id="KW-1185">Reference proteome</keyword>
<evidence type="ECO:0000256" key="3">
    <source>
        <dbReference type="ARBA" id="ARBA00006375"/>
    </source>
</evidence>
<evidence type="ECO:0000256" key="18">
    <source>
        <dbReference type="SAM" id="SignalP"/>
    </source>
</evidence>
<name>A0ABN7SGB1_OIKDI</name>
<feature type="repeat" description="Solcar" evidence="14">
    <location>
        <begin position="335"/>
        <end position="420"/>
    </location>
</feature>
<sequence>MIPFLLIAGAVASAVIDVTDSNWRQTLQGEWMIEFSAPWCPACQRFENEWNKLGEYAPELGIKVGNVDITHNHSLAGRFVITSLPTVYHCLDGICTKYDEGRNFDALHDYVSEKKYEQYDPLPWYRQPNSITMSLISWLFIFSSYMQITHDYLTKEMGFSDLVSYIIYGVCTIITGLFLGAVLVFVSDCISPRKPVSGQHKKVDTPAEEEEQEKKKDSQLRTDAFLTINLTLVILRMPTENELLLCKIGNGALAGIVGVGASFPLDLIKTKFQLNKVQYHGKFVNAYRAVVAERGLTGLYGGIGINMILITPEKAIKLVVNDRMRARLTDKNGNISIMNQVIAGATAGTCQCIVTSPMEMFKIAGQTGTPVSVTWAQRTAGRATAIGKIRGVYTGFCATLIRDIPFSAVYFPFYAIVREQMAKRLLNPGEDPTFAMNFASGLLSGLVGALTVTPMDCIKTRIQKQGGISWMEAARSVIQEGRQQNGSIGAVQALFNGGLARGIVVGVLFGAAQVMYELQATEKILGYV</sequence>